<feature type="chain" id="PRO_5047403316" description="Rhodanese domain-containing protein" evidence="1">
    <location>
        <begin position="19"/>
        <end position="138"/>
    </location>
</feature>
<dbReference type="InterPro" id="IPR050229">
    <property type="entry name" value="GlpE_sulfurtransferase"/>
</dbReference>
<keyword evidence="4" id="KW-1185">Reference proteome</keyword>
<dbReference type="SUPFAM" id="SSF52821">
    <property type="entry name" value="Rhodanese/Cell cycle control phosphatase"/>
    <property type="match status" value="1"/>
</dbReference>
<proteinExistence type="predicted"/>
<dbReference type="PANTHER" id="PTHR43031:SF1">
    <property type="entry name" value="PYRIDINE NUCLEOTIDE-DISULPHIDE OXIDOREDUCTASE"/>
    <property type="match status" value="1"/>
</dbReference>
<dbReference type="SMART" id="SM00450">
    <property type="entry name" value="RHOD"/>
    <property type="match status" value="1"/>
</dbReference>
<name>A0ABQ1IN72_9GAMM</name>
<evidence type="ECO:0000313" key="4">
    <source>
        <dbReference type="Proteomes" id="UP000646152"/>
    </source>
</evidence>
<accession>A0ABQ1IN72</accession>
<evidence type="ECO:0000313" key="3">
    <source>
        <dbReference type="EMBL" id="GGB47255.1"/>
    </source>
</evidence>
<dbReference type="Pfam" id="PF00581">
    <property type="entry name" value="Rhodanese"/>
    <property type="match status" value="1"/>
</dbReference>
<protein>
    <recommendedName>
        <fullName evidence="2">Rhodanese domain-containing protein</fullName>
    </recommendedName>
</protein>
<feature type="domain" description="Rhodanese" evidence="2">
    <location>
        <begin position="17"/>
        <end position="106"/>
    </location>
</feature>
<dbReference type="CDD" id="cd00158">
    <property type="entry name" value="RHOD"/>
    <property type="match status" value="1"/>
</dbReference>
<keyword evidence="1" id="KW-0732">Signal</keyword>
<dbReference type="RefSeq" id="WP_188630049.1">
    <property type="nucleotide sequence ID" value="NZ_BMKE01000016.1"/>
</dbReference>
<organism evidence="3 4">
    <name type="scientific">Oceanisphaera marina</name>
    <dbReference type="NCBI Taxonomy" id="2017550"/>
    <lineage>
        <taxon>Bacteria</taxon>
        <taxon>Pseudomonadati</taxon>
        <taxon>Pseudomonadota</taxon>
        <taxon>Gammaproteobacteria</taxon>
        <taxon>Aeromonadales</taxon>
        <taxon>Aeromonadaceae</taxon>
        <taxon>Oceanisphaera</taxon>
    </lineage>
</organism>
<feature type="signal peptide" evidence="1">
    <location>
        <begin position="1"/>
        <end position="18"/>
    </location>
</feature>
<sequence length="138" mass="15424">MKSWTVALLFGWPLLAVANNEVWIDVGSQEEYAAEHLQDAIHIPYTYIARGVSTHYPDKETPIRLYDRDGIRAQQAYEALNTLGYHKVTAEGGLEQLKAGGHETQRANLQADLMPTATFDYLNDEADLSSEQPVAPSY</sequence>
<reference evidence="4" key="1">
    <citation type="journal article" date="2019" name="Int. J. Syst. Evol. Microbiol.">
        <title>The Global Catalogue of Microorganisms (GCM) 10K type strain sequencing project: providing services to taxonomists for standard genome sequencing and annotation.</title>
        <authorList>
            <consortium name="The Broad Institute Genomics Platform"/>
            <consortium name="The Broad Institute Genome Sequencing Center for Infectious Disease"/>
            <person name="Wu L."/>
            <person name="Ma J."/>
        </authorList>
    </citation>
    <scope>NUCLEOTIDE SEQUENCE [LARGE SCALE GENOMIC DNA]</scope>
    <source>
        <strain evidence="4">CGMCC 1.15923</strain>
    </source>
</reference>
<dbReference type="EMBL" id="BMKE01000016">
    <property type="protein sequence ID" value="GGB47255.1"/>
    <property type="molecule type" value="Genomic_DNA"/>
</dbReference>
<dbReference type="PANTHER" id="PTHR43031">
    <property type="entry name" value="FAD-DEPENDENT OXIDOREDUCTASE"/>
    <property type="match status" value="1"/>
</dbReference>
<dbReference type="InterPro" id="IPR001763">
    <property type="entry name" value="Rhodanese-like_dom"/>
</dbReference>
<evidence type="ECO:0000256" key="1">
    <source>
        <dbReference type="SAM" id="SignalP"/>
    </source>
</evidence>
<dbReference type="Gene3D" id="3.40.250.10">
    <property type="entry name" value="Rhodanese-like domain"/>
    <property type="match status" value="1"/>
</dbReference>
<dbReference type="PROSITE" id="PS50206">
    <property type="entry name" value="RHODANESE_3"/>
    <property type="match status" value="1"/>
</dbReference>
<comment type="caution">
    <text evidence="3">The sequence shown here is derived from an EMBL/GenBank/DDBJ whole genome shotgun (WGS) entry which is preliminary data.</text>
</comment>
<dbReference type="InterPro" id="IPR036873">
    <property type="entry name" value="Rhodanese-like_dom_sf"/>
</dbReference>
<evidence type="ECO:0000259" key="2">
    <source>
        <dbReference type="PROSITE" id="PS50206"/>
    </source>
</evidence>
<gene>
    <name evidence="3" type="ORF">GCM10011502_20730</name>
</gene>
<dbReference type="Proteomes" id="UP000646152">
    <property type="component" value="Unassembled WGS sequence"/>
</dbReference>